<gene>
    <name evidence="2" type="ORF">TNIN_224041</name>
</gene>
<dbReference type="Proteomes" id="UP000886998">
    <property type="component" value="Unassembled WGS sequence"/>
</dbReference>
<keyword evidence="3" id="KW-1185">Reference proteome</keyword>
<organism evidence="2 3">
    <name type="scientific">Trichonephila inaurata madagascariensis</name>
    <dbReference type="NCBI Taxonomy" id="2747483"/>
    <lineage>
        <taxon>Eukaryota</taxon>
        <taxon>Metazoa</taxon>
        <taxon>Ecdysozoa</taxon>
        <taxon>Arthropoda</taxon>
        <taxon>Chelicerata</taxon>
        <taxon>Arachnida</taxon>
        <taxon>Araneae</taxon>
        <taxon>Araneomorphae</taxon>
        <taxon>Entelegynae</taxon>
        <taxon>Araneoidea</taxon>
        <taxon>Nephilidae</taxon>
        <taxon>Trichonephila</taxon>
        <taxon>Trichonephila inaurata</taxon>
    </lineage>
</organism>
<evidence type="ECO:0000313" key="2">
    <source>
        <dbReference type="EMBL" id="GFY43371.1"/>
    </source>
</evidence>
<accession>A0A8X6X003</accession>
<name>A0A8X6X003_9ARAC</name>
<evidence type="ECO:0000256" key="1">
    <source>
        <dbReference type="SAM" id="MobiDB-lite"/>
    </source>
</evidence>
<sequence length="112" mass="12219">MKWGKRSQAGEKGRPLGSAPQNIGALFFKKGPTQGSVKGGNPSCFKKSQIKKLKGFETMITSRKTAVCVPFFRAIHISIGLMITSLQLSCQVRVDLVYRQAGIAYLCENILG</sequence>
<reference evidence="2" key="1">
    <citation type="submission" date="2020-08" db="EMBL/GenBank/DDBJ databases">
        <title>Multicomponent nature underlies the extraordinary mechanical properties of spider dragline silk.</title>
        <authorList>
            <person name="Kono N."/>
            <person name="Nakamura H."/>
            <person name="Mori M."/>
            <person name="Yoshida Y."/>
            <person name="Ohtoshi R."/>
            <person name="Malay A.D."/>
            <person name="Moran D.A.P."/>
            <person name="Tomita M."/>
            <person name="Numata K."/>
            <person name="Arakawa K."/>
        </authorList>
    </citation>
    <scope>NUCLEOTIDE SEQUENCE</scope>
</reference>
<dbReference type="EMBL" id="BMAV01003634">
    <property type="protein sequence ID" value="GFY43371.1"/>
    <property type="molecule type" value="Genomic_DNA"/>
</dbReference>
<feature type="region of interest" description="Disordered" evidence="1">
    <location>
        <begin position="1"/>
        <end position="22"/>
    </location>
</feature>
<dbReference type="AlphaFoldDB" id="A0A8X6X003"/>
<evidence type="ECO:0000313" key="3">
    <source>
        <dbReference type="Proteomes" id="UP000886998"/>
    </source>
</evidence>
<comment type="caution">
    <text evidence="2">The sequence shown here is derived from an EMBL/GenBank/DDBJ whole genome shotgun (WGS) entry which is preliminary data.</text>
</comment>
<protein>
    <submittedName>
        <fullName evidence="2">Uncharacterized protein</fullName>
    </submittedName>
</protein>
<proteinExistence type="predicted"/>